<reference evidence="5 6" key="1">
    <citation type="journal article" date="2011" name="BMC Genomics">
        <title>Genomic insights into an obligate epibiotic bacterial predator: Micavibrio aeruginosavorus ARL-13.</title>
        <authorList>
            <person name="Wang Z."/>
            <person name="Kadouri D."/>
            <person name="Wu M."/>
        </authorList>
    </citation>
    <scope>NUCLEOTIDE SEQUENCE [LARGE SCALE GENOMIC DNA]</scope>
    <source>
        <strain evidence="5 6">ARL-13</strain>
    </source>
</reference>
<dbReference type="SUPFAM" id="SSF49899">
    <property type="entry name" value="Concanavalin A-like lectins/glucanases"/>
    <property type="match status" value="1"/>
</dbReference>
<dbReference type="Gene3D" id="2.60.120.200">
    <property type="match status" value="1"/>
</dbReference>
<dbReference type="Proteomes" id="UP000009286">
    <property type="component" value="Chromosome"/>
</dbReference>
<dbReference type="PROSITE" id="PS50025">
    <property type="entry name" value="LAM_G_DOMAIN"/>
    <property type="match status" value="1"/>
</dbReference>
<dbReference type="AlphaFoldDB" id="G2KQM9"/>
<keyword evidence="6" id="KW-1185">Reference proteome</keyword>
<dbReference type="SMART" id="SM00560">
    <property type="entry name" value="LamGL"/>
    <property type="match status" value="1"/>
</dbReference>
<dbReference type="InterPro" id="IPR001791">
    <property type="entry name" value="Laminin_G"/>
</dbReference>
<dbReference type="OrthoDB" id="9773411at2"/>
<dbReference type="Pfam" id="PF13385">
    <property type="entry name" value="Laminin_G_3"/>
    <property type="match status" value="1"/>
</dbReference>
<feature type="signal peptide" evidence="3">
    <location>
        <begin position="1"/>
        <end position="30"/>
    </location>
</feature>
<feature type="domain" description="Laminin G" evidence="4">
    <location>
        <begin position="130"/>
        <end position="339"/>
    </location>
</feature>
<sequence length="377" mass="39302">MTVLRLLPHVSYAFTCFATMMVLAHSAAYAACATPAGNAGEIVYSSSQKFFQYCDGSDWKKMNQGAGSGSGGCANPTGDEGALIYNQDSCVFQGCAGNVWRAIGPKGASEPASTNMIGHWKYDETSGTVAADSSGNGHNATMLNGFSGATNSVSGKIGTALQPDGVDDYAIISHHPNFDNLVDITIAMWVKRDQTNDKYDPLLAKTSSSGAYPLTFEICNASQGSCGVSDNNKLSLYSDKTTPSAVVSAQTITDTDWHHVAVTRSGTNVTFYIDGASAGTATVNANSYGADAVSLRLGKESAASPSFDGSLDDLRFYGRALSAVEIGQLYALGVSTRQCNPAGTCLNPAGNSGDIVYNSSSNVMQYCNGTGWIAIGQ</sequence>
<organism evidence="5 6">
    <name type="scientific">Micavibrio aeruginosavorus (strain ARL-13)</name>
    <dbReference type="NCBI Taxonomy" id="856793"/>
    <lineage>
        <taxon>Bacteria</taxon>
        <taxon>Pseudomonadati</taxon>
        <taxon>Bdellovibrionota</taxon>
        <taxon>Bdellovibrionia</taxon>
        <taxon>Bdellovibrionales</taxon>
        <taxon>Pseudobdellovibrionaceae</taxon>
        <taxon>Micavibrio</taxon>
    </lineage>
</organism>
<name>G2KQM9_MICAA</name>
<keyword evidence="2" id="KW-1015">Disulfide bond</keyword>
<dbReference type="EMBL" id="CP002382">
    <property type="protein sequence ID" value="AEP09957.1"/>
    <property type="molecule type" value="Genomic_DNA"/>
</dbReference>
<proteinExistence type="predicted"/>
<dbReference type="STRING" id="856793.MICA_1644"/>
<dbReference type="InterPro" id="IPR006558">
    <property type="entry name" value="LamG-like"/>
</dbReference>
<dbReference type="eggNOG" id="COG1520">
    <property type="taxonomic scope" value="Bacteria"/>
</dbReference>
<evidence type="ECO:0000313" key="6">
    <source>
        <dbReference type="Proteomes" id="UP000009286"/>
    </source>
</evidence>
<evidence type="ECO:0000259" key="4">
    <source>
        <dbReference type="PROSITE" id="PS50025"/>
    </source>
</evidence>
<protein>
    <recommendedName>
        <fullName evidence="4">Laminin G domain-containing protein</fullName>
    </recommendedName>
</protein>
<dbReference type="HOGENOM" id="CLU_733211_0_0_5"/>
<evidence type="ECO:0000313" key="5">
    <source>
        <dbReference type="EMBL" id="AEP09957.1"/>
    </source>
</evidence>
<dbReference type="KEGG" id="mai:MICA_1644"/>
<evidence type="ECO:0000256" key="2">
    <source>
        <dbReference type="ARBA" id="ARBA00023157"/>
    </source>
</evidence>
<dbReference type="InterPro" id="IPR013320">
    <property type="entry name" value="ConA-like_dom_sf"/>
</dbReference>
<dbReference type="PANTHER" id="PTHR42535">
    <property type="entry name" value="OOKINETE PROTEIN, PUTATIVE-RELATED"/>
    <property type="match status" value="1"/>
</dbReference>
<dbReference type="eggNOG" id="COG3533">
    <property type="taxonomic scope" value="Bacteria"/>
</dbReference>
<gene>
    <name evidence="5" type="ordered locus">MICA_1644</name>
</gene>
<feature type="chain" id="PRO_5003432185" description="Laminin G domain-containing protein" evidence="3">
    <location>
        <begin position="31"/>
        <end position="377"/>
    </location>
</feature>
<keyword evidence="1 3" id="KW-0732">Signal</keyword>
<dbReference type="RefSeq" id="WP_014103180.1">
    <property type="nucleotide sequence ID" value="NC_016026.1"/>
</dbReference>
<accession>G2KQM9</accession>
<evidence type="ECO:0000256" key="3">
    <source>
        <dbReference type="SAM" id="SignalP"/>
    </source>
</evidence>
<evidence type="ECO:0000256" key="1">
    <source>
        <dbReference type="ARBA" id="ARBA00022729"/>
    </source>
</evidence>
<dbReference type="PANTHER" id="PTHR42535:SF2">
    <property type="entry name" value="CHROMOSOME UNDETERMINED SCAFFOLD_146, WHOLE GENOME SHOTGUN SEQUENCE"/>
    <property type="match status" value="1"/>
</dbReference>